<evidence type="ECO:0000256" key="1">
    <source>
        <dbReference type="ARBA" id="ARBA00004141"/>
    </source>
</evidence>
<dbReference type="AlphaFoldDB" id="A0A8X7VCP9"/>
<sequence length="504" mass="56564">MGGGGGGGGGGSIEGPRELDQTPTWAVSTVCGVIIIISIILELMLHKVGSVFEKKKKKALFEALLKIKNELMVLGFISLLLTFGQNYIASLCVASKYGNAMSFCGPYDGPSNEAKKPKDTDHMQRHLLSLQRRVLAGGAPAECKKGYVPLISLNALHQVHIFIFFLAVFHVIYSAITMMLGRAKVRTCIYITVFDQGGDVTHGFYPSRFRLTHETSFVREHVNTWARNRFSFYIMCFFRQMLRSVRKSDYLTMRHGFISVHLAPGMKFNFQKYIKRSLEDDFKVVVGISPALWAFVMIFLLVDVHGWYVTAVITMIPPVLTLAIGTKLQAIISDMALEIQERHAVIQGMPLVNVSDRHFWFARPALVLHIIHFILFQNAFEITYFFWIWYEFGLRSCFHHHFALIIIRVGLGVGVQFLCSYITLPLYALMGSTMKRSVFDDQTSKALKMWHKNAKKKNETSGPVPTTRPKTGGDIESAPANITASVDNKEGDQGRKPGDLLSGP</sequence>
<evidence type="ECO:0000256" key="3">
    <source>
        <dbReference type="ARBA" id="ARBA00022692"/>
    </source>
</evidence>
<evidence type="ECO:0000313" key="12">
    <source>
        <dbReference type="EMBL" id="KAG2308960.1"/>
    </source>
</evidence>
<comment type="subcellular location">
    <subcellularLocation>
        <location evidence="1 9">Membrane</location>
        <topology evidence="1 9">Multi-pass membrane protein</topology>
    </subcellularLocation>
</comment>
<evidence type="ECO:0000256" key="7">
    <source>
        <dbReference type="ARBA" id="ARBA00023136"/>
    </source>
</evidence>
<evidence type="ECO:0000256" key="4">
    <source>
        <dbReference type="ARBA" id="ARBA00022821"/>
    </source>
</evidence>
<name>A0A8X7VCP9_BRACI</name>
<keyword evidence="7 9" id="KW-0472">Membrane</keyword>
<dbReference type="GO" id="GO:0016020">
    <property type="term" value="C:membrane"/>
    <property type="evidence" value="ECO:0007669"/>
    <property type="project" value="UniProtKB-SubCell"/>
</dbReference>
<dbReference type="PANTHER" id="PTHR31942">
    <property type="entry name" value="MLO-LIKE PROTEIN 1"/>
    <property type="match status" value="1"/>
</dbReference>
<organism evidence="12 13">
    <name type="scientific">Brassica carinata</name>
    <name type="common">Ethiopian mustard</name>
    <name type="synonym">Abyssinian cabbage</name>
    <dbReference type="NCBI Taxonomy" id="52824"/>
    <lineage>
        <taxon>Eukaryota</taxon>
        <taxon>Viridiplantae</taxon>
        <taxon>Streptophyta</taxon>
        <taxon>Embryophyta</taxon>
        <taxon>Tracheophyta</taxon>
        <taxon>Spermatophyta</taxon>
        <taxon>Magnoliopsida</taxon>
        <taxon>eudicotyledons</taxon>
        <taxon>Gunneridae</taxon>
        <taxon>Pentapetalae</taxon>
        <taxon>rosids</taxon>
        <taxon>malvids</taxon>
        <taxon>Brassicales</taxon>
        <taxon>Brassicaceae</taxon>
        <taxon>Brassiceae</taxon>
        <taxon>Brassica</taxon>
    </lineage>
</organism>
<comment type="caution">
    <text evidence="12">The sequence shown here is derived from an EMBL/GenBank/DDBJ whole genome shotgun (WGS) entry which is preliminary data.</text>
</comment>
<comment type="function">
    <text evidence="9">May be involved in modulation of pathogen defense and leaf cell death.</text>
</comment>
<dbReference type="OrthoDB" id="1388414at2759"/>
<reference evidence="12 13" key="1">
    <citation type="submission" date="2020-02" db="EMBL/GenBank/DDBJ databases">
        <authorList>
            <person name="Ma Q."/>
            <person name="Huang Y."/>
            <person name="Song X."/>
            <person name="Pei D."/>
        </authorList>
    </citation>
    <scope>NUCLEOTIDE SEQUENCE [LARGE SCALE GENOMIC DNA]</scope>
    <source>
        <strain evidence="12">Sxm20200214</strain>
        <tissue evidence="12">Leaf</tissue>
    </source>
</reference>
<feature type="compositionally biased region" description="Basic and acidic residues" evidence="10">
    <location>
        <begin position="487"/>
        <end position="498"/>
    </location>
</feature>
<dbReference type="Proteomes" id="UP000886595">
    <property type="component" value="Unassembled WGS sequence"/>
</dbReference>
<evidence type="ECO:0000256" key="8">
    <source>
        <dbReference type="ARBA" id="ARBA00023265"/>
    </source>
</evidence>
<evidence type="ECO:0000256" key="11">
    <source>
        <dbReference type="SAM" id="Phobius"/>
    </source>
</evidence>
<feature type="transmembrane region" description="Helical" evidence="11">
    <location>
        <begin position="282"/>
        <end position="301"/>
    </location>
</feature>
<evidence type="ECO:0000256" key="2">
    <source>
        <dbReference type="ARBA" id="ARBA00006574"/>
    </source>
</evidence>
<evidence type="ECO:0000256" key="6">
    <source>
        <dbReference type="ARBA" id="ARBA00022989"/>
    </source>
</evidence>
<feature type="transmembrane region" description="Helical" evidence="11">
    <location>
        <begin position="25"/>
        <end position="46"/>
    </location>
</feature>
<feature type="transmembrane region" description="Helical" evidence="11">
    <location>
        <begin position="402"/>
        <end position="429"/>
    </location>
</feature>
<evidence type="ECO:0000256" key="10">
    <source>
        <dbReference type="SAM" id="MobiDB-lite"/>
    </source>
</evidence>
<dbReference type="EMBL" id="JAAMPC010000006">
    <property type="protein sequence ID" value="KAG2308960.1"/>
    <property type="molecule type" value="Genomic_DNA"/>
</dbReference>
<feature type="transmembrane region" description="Helical" evidence="11">
    <location>
        <begin position="67"/>
        <end position="88"/>
    </location>
</feature>
<keyword evidence="3 9" id="KW-0812">Transmembrane</keyword>
<dbReference type="InterPro" id="IPR004326">
    <property type="entry name" value="Mlo"/>
</dbReference>
<keyword evidence="13" id="KW-1185">Reference proteome</keyword>
<keyword evidence="8 9" id="KW-0568">Pathogenesis-related protein</keyword>
<keyword evidence="4 9" id="KW-0611">Plant defense</keyword>
<keyword evidence="5 9" id="KW-0112">Calmodulin-binding</keyword>
<dbReference type="Pfam" id="PF03094">
    <property type="entry name" value="Mlo"/>
    <property type="match status" value="1"/>
</dbReference>
<evidence type="ECO:0000256" key="5">
    <source>
        <dbReference type="ARBA" id="ARBA00022860"/>
    </source>
</evidence>
<protein>
    <recommendedName>
        <fullName evidence="9">MLO-like protein</fullName>
    </recommendedName>
</protein>
<dbReference type="GO" id="GO:0006952">
    <property type="term" value="P:defense response"/>
    <property type="evidence" value="ECO:0007669"/>
    <property type="project" value="UniProtKB-KW"/>
</dbReference>
<proteinExistence type="inferred from homology"/>
<feature type="region of interest" description="Disordered" evidence="10">
    <location>
        <begin position="452"/>
        <end position="504"/>
    </location>
</feature>
<feature type="transmembrane region" description="Helical" evidence="11">
    <location>
        <begin position="366"/>
        <end position="390"/>
    </location>
</feature>
<comment type="similarity">
    <text evidence="2 9">Belongs to the MLO family.</text>
</comment>
<accession>A0A8X7VCP9</accession>
<evidence type="ECO:0000256" key="9">
    <source>
        <dbReference type="RuleBase" id="RU280816"/>
    </source>
</evidence>
<keyword evidence="6 9" id="KW-1133">Transmembrane helix</keyword>
<comment type="domain">
    <text evidence="9">The C-terminus contains a calmodulin-binding domain, which binds calmodulin in a calcium-dependent fashion.</text>
</comment>
<feature type="transmembrane region" description="Helical" evidence="11">
    <location>
        <begin position="307"/>
        <end position="325"/>
    </location>
</feature>
<dbReference type="GO" id="GO:0005516">
    <property type="term" value="F:calmodulin binding"/>
    <property type="evidence" value="ECO:0007669"/>
    <property type="project" value="UniProtKB-KW"/>
</dbReference>
<gene>
    <name evidence="9" type="primary">MLO</name>
    <name evidence="12" type="ORF">Bca52824_028708</name>
</gene>
<dbReference type="PANTHER" id="PTHR31942:SF53">
    <property type="entry name" value="MLO-LIKE PROTEIN 5-RELATED"/>
    <property type="match status" value="1"/>
</dbReference>
<feature type="transmembrane region" description="Helical" evidence="11">
    <location>
        <begin position="155"/>
        <end position="176"/>
    </location>
</feature>
<evidence type="ECO:0000313" key="13">
    <source>
        <dbReference type="Proteomes" id="UP000886595"/>
    </source>
</evidence>